<protein>
    <submittedName>
        <fullName evidence="2">Uncharacterized protein</fullName>
    </submittedName>
</protein>
<feature type="region of interest" description="Disordered" evidence="1">
    <location>
        <begin position="32"/>
        <end position="52"/>
    </location>
</feature>
<dbReference type="AlphaFoldDB" id="A0AAD7FSN3"/>
<sequence length="208" mass="23718">MSLRGTLLRNHIYTAPIRVDPPVAVQSFARGHIENRDTRTSTSQQIPKDGRTKSGFWNGRSKYLSQKDQRAMLTGDPLEIPTIRGIGVVAVGRKRCQTMVNRKLECIEYFDVFWRCKDALAGVLNTFKLVGIPVASSFGVHSKEWTASPLFACYLVMKHNYAAPALRRFSTREIVQNQILRNAGKPHLPYHWCQLKIHVETRRKHACT</sequence>
<gene>
    <name evidence="2" type="ORF">FB45DRAFT_865734</name>
</gene>
<evidence type="ECO:0000313" key="2">
    <source>
        <dbReference type="EMBL" id="KAJ7635182.1"/>
    </source>
</evidence>
<proteinExistence type="predicted"/>
<evidence type="ECO:0000313" key="3">
    <source>
        <dbReference type="Proteomes" id="UP001221142"/>
    </source>
</evidence>
<name>A0AAD7FSN3_9AGAR</name>
<evidence type="ECO:0000256" key="1">
    <source>
        <dbReference type="SAM" id="MobiDB-lite"/>
    </source>
</evidence>
<accession>A0AAD7FSN3</accession>
<reference evidence="2" key="1">
    <citation type="submission" date="2023-03" db="EMBL/GenBank/DDBJ databases">
        <title>Massive genome expansion in bonnet fungi (Mycena s.s.) driven by repeated elements and novel gene families across ecological guilds.</title>
        <authorList>
            <consortium name="Lawrence Berkeley National Laboratory"/>
            <person name="Harder C.B."/>
            <person name="Miyauchi S."/>
            <person name="Viragh M."/>
            <person name="Kuo A."/>
            <person name="Thoen E."/>
            <person name="Andreopoulos B."/>
            <person name="Lu D."/>
            <person name="Skrede I."/>
            <person name="Drula E."/>
            <person name="Henrissat B."/>
            <person name="Morin E."/>
            <person name="Kohler A."/>
            <person name="Barry K."/>
            <person name="LaButti K."/>
            <person name="Morin E."/>
            <person name="Salamov A."/>
            <person name="Lipzen A."/>
            <person name="Mereny Z."/>
            <person name="Hegedus B."/>
            <person name="Baldrian P."/>
            <person name="Stursova M."/>
            <person name="Weitz H."/>
            <person name="Taylor A."/>
            <person name="Grigoriev I.V."/>
            <person name="Nagy L.G."/>
            <person name="Martin F."/>
            <person name="Kauserud H."/>
        </authorList>
    </citation>
    <scope>NUCLEOTIDE SEQUENCE</scope>
    <source>
        <strain evidence="2">9284</strain>
    </source>
</reference>
<keyword evidence="3" id="KW-1185">Reference proteome</keyword>
<dbReference type="EMBL" id="JARKIF010000007">
    <property type="protein sequence ID" value="KAJ7635182.1"/>
    <property type="molecule type" value="Genomic_DNA"/>
</dbReference>
<comment type="caution">
    <text evidence="2">The sequence shown here is derived from an EMBL/GenBank/DDBJ whole genome shotgun (WGS) entry which is preliminary data.</text>
</comment>
<dbReference type="Proteomes" id="UP001221142">
    <property type="component" value="Unassembled WGS sequence"/>
</dbReference>
<organism evidence="2 3">
    <name type="scientific">Roridomyces roridus</name>
    <dbReference type="NCBI Taxonomy" id="1738132"/>
    <lineage>
        <taxon>Eukaryota</taxon>
        <taxon>Fungi</taxon>
        <taxon>Dikarya</taxon>
        <taxon>Basidiomycota</taxon>
        <taxon>Agaricomycotina</taxon>
        <taxon>Agaricomycetes</taxon>
        <taxon>Agaricomycetidae</taxon>
        <taxon>Agaricales</taxon>
        <taxon>Marasmiineae</taxon>
        <taxon>Mycenaceae</taxon>
        <taxon>Roridomyces</taxon>
    </lineage>
</organism>